<name>A0A4R6UPH3_9GAMM</name>
<comment type="caution">
    <text evidence="1">The sequence shown here is derived from an EMBL/GenBank/DDBJ whole genome shotgun (WGS) entry which is preliminary data.</text>
</comment>
<dbReference type="Proteomes" id="UP000295375">
    <property type="component" value="Unassembled WGS sequence"/>
</dbReference>
<evidence type="ECO:0000313" key="2">
    <source>
        <dbReference type="Proteomes" id="UP000295375"/>
    </source>
</evidence>
<evidence type="ECO:0000313" key="1">
    <source>
        <dbReference type="EMBL" id="TDQ47115.1"/>
    </source>
</evidence>
<accession>A0A4R6UPH3</accession>
<gene>
    <name evidence="1" type="ORF">EV696_11143</name>
</gene>
<keyword evidence="2" id="KW-1185">Reference proteome</keyword>
<protein>
    <submittedName>
        <fullName evidence="1">Uncharacterized protein</fullName>
    </submittedName>
</protein>
<dbReference type="EMBL" id="SNYM01000011">
    <property type="protein sequence ID" value="TDQ47115.1"/>
    <property type="molecule type" value="Genomic_DNA"/>
</dbReference>
<reference evidence="1 2" key="1">
    <citation type="submission" date="2019-03" db="EMBL/GenBank/DDBJ databases">
        <title>Genomic Encyclopedia of Type Strains, Phase IV (KMG-IV): sequencing the most valuable type-strain genomes for metagenomic binning, comparative biology and taxonomic classification.</title>
        <authorList>
            <person name="Goeker M."/>
        </authorList>
    </citation>
    <scope>NUCLEOTIDE SEQUENCE [LARGE SCALE GENOMIC DNA]</scope>
    <source>
        <strain evidence="1 2">DSM 103792</strain>
    </source>
</reference>
<proteinExistence type="predicted"/>
<sequence>MKYEDLFNHEHIEKYSFHDIPLGVDCTLMSEQYMKEVSDALIKTVENIPAPLYEIGSVAFAAGRRINTNSLEMSWYPNVHTRFHEISILIPKEKIVGCVGCWRFDVKPRIFVDHEWLESLYMREYSVFALVDVIGVRDALRENLLRKEKLIILRDGIDAIAYKYREISFISFADSLILKSNWSIGYFDKGVDCTYKPEIFLKIIEELKAVYRDVLGLGVYAVLTQGSNEYYDESLLHISPSKNHICLNSLGLPFAELLAIENAVKAAIKGGIHPPEEVYMDEQYYHSLRFRYDFEKNLKPSNEYKALMKAEAPHYFYSSLDVLLNNIESETENGSDSLFVNFMRDLLSLKKDWRNKLRRMLRLV</sequence>
<dbReference type="AlphaFoldDB" id="A0A4R6UPH3"/>
<organism evidence="1 2">
    <name type="scientific">Permianibacter aggregans</name>
    <dbReference type="NCBI Taxonomy" id="1510150"/>
    <lineage>
        <taxon>Bacteria</taxon>
        <taxon>Pseudomonadati</taxon>
        <taxon>Pseudomonadota</taxon>
        <taxon>Gammaproteobacteria</taxon>
        <taxon>Pseudomonadales</taxon>
        <taxon>Pseudomonadaceae</taxon>
        <taxon>Permianibacter</taxon>
    </lineage>
</organism>